<name>A0A415DW35_9FIRM</name>
<dbReference type="OrthoDB" id="9815002at2"/>
<protein>
    <recommendedName>
        <fullName evidence="3">Transglycosylase SLT domain-containing protein</fullName>
    </recommendedName>
</protein>
<dbReference type="EMBL" id="QRMS01000006">
    <property type="protein sequence ID" value="RHJ84650.1"/>
    <property type="molecule type" value="Genomic_DNA"/>
</dbReference>
<dbReference type="Gene3D" id="1.10.530.10">
    <property type="match status" value="1"/>
</dbReference>
<keyword evidence="2" id="KW-0732">Signal</keyword>
<dbReference type="RefSeq" id="WP_118336460.1">
    <property type="nucleotide sequence ID" value="NZ_AP025567.1"/>
</dbReference>
<dbReference type="InterPro" id="IPR023346">
    <property type="entry name" value="Lysozyme-like_dom_sf"/>
</dbReference>
<feature type="chain" id="PRO_5039648497" description="Transglycosylase SLT domain-containing protein" evidence="2">
    <location>
        <begin position="25"/>
        <end position="236"/>
    </location>
</feature>
<organism evidence="4 5">
    <name type="scientific">Emergencia timonensis</name>
    <dbReference type="NCBI Taxonomy" id="1776384"/>
    <lineage>
        <taxon>Bacteria</taxon>
        <taxon>Bacillati</taxon>
        <taxon>Bacillota</taxon>
        <taxon>Clostridia</taxon>
        <taxon>Peptostreptococcales</taxon>
        <taxon>Anaerovoracaceae</taxon>
        <taxon>Emergencia</taxon>
    </lineage>
</organism>
<dbReference type="PANTHER" id="PTHR37423:SF2">
    <property type="entry name" value="MEMBRANE-BOUND LYTIC MUREIN TRANSGLYCOSYLASE C"/>
    <property type="match status" value="1"/>
</dbReference>
<feature type="signal peptide" evidence="2">
    <location>
        <begin position="1"/>
        <end position="24"/>
    </location>
</feature>
<accession>A0A415DW35</accession>
<sequence>MAKKLFVVWLLITMVIFSSISIYATEQTQGDFFIPKTPLTKVNEEDAKSANEEEESRTKAEPEKLETAMAVKATAVRSKLEDKEYLEGLSSYIRHVNRNVSKQESMDMAKNFVKYAEKYEVDEKIVMAIAQNESCYYSDAVSCEDFKGLMQTGDGLARNAGYDPQELFNPAVSIKVGARYISMKLDEFGDVSLALTAYNQGSGSVHSGNYSTGYAELAMARTAAMEDYLEDNGYVE</sequence>
<gene>
    <name evidence="4" type="ORF">DW099_16895</name>
</gene>
<dbReference type="PANTHER" id="PTHR37423">
    <property type="entry name" value="SOLUBLE LYTIC MUREIN TRANSGLYCOSYLASE-RELATED"/>
    <property type="match status" value="1"/>
</dbReference>
<evidence type="ECO:0000259" key="3">
    <source>
        <dbReference type="Pfam" id="PF01464"/>
    </source>
</evidence>
<dbReference type="SUPFAM" id="SSF53955">
    <property type="entry name" value="Lysozyme-like"/>
    <property type="match status" value="1"/>
</dbReference>
<dbReference type="STRING" id="1776384.GCA_900086585_01355"/>
<evidence type="ECO:0000313" key="4">
    <source>
        <dbReference type="EMBL" id="RHJ84650.1"/>
    </source>
</evidence>
<dbReference type="Pfam" id="PF01464">
    <property type="entry name" value="SLT"/>
    <property type="match status" value="1"/>
</dbReference>
<dbReference type="Proteomes" id="UP000284841">
    <property type="component" value="Unassembled WGS sequence"/>
</dbReference>
<dbReference type="AlphaFoldDB" id="A0A415DW35"/>
<feature type="region of interest" description="Disordered" evidence="1">
    <location>
        <begin position="43"/>
        <end position="62"/>
    </location>
</feature>
<evidence type="ECO:0000256" key="2">
    <source>
        <dbReference type="SAM" id="SignalP"/>
    </source>
</evidence>
<proteinExistence type="predicted"/>
<reference evidence="4 5" key="1">
    <citation type="submission" date="2018-08" db="EMBL/GenBank/DDBJ databases">
        <title>A genome reference for cultivated species of the human gut microbiota.</title>
        <authorList>
            <person name="Zou Y."/>
            <person name="Xue W."/>
            <person name="Luo G."/>
        </authorList>
    </citation>
    <scope>NUCLEOTIDE SEQUENCE [LARGE SCALE GENOMIC DNA]</scope>
    <source>
        <strain evidence="4 5">AM07-24</strain>
    </source>
</reference>
<evidence type="ECO:0000313" key="5">
    <source>
        <dbReference type="Proteomes" id="UP000284841"/>
    </source>
</evidence>
<feature type="domain" description="Transglycosylase SLT" evidence="3">
    <location>
        <begin position="112"/>
        <end position="207"/>
    </location>
</feature>
<keyword evidence="5" id="KW-1185">Reference proteome</keyword>
<comment type="caution">
    <text evidence="4">The sequence shown here is derived from an EMBL/GenBank/DDBJ whole genome shotgun (WGS) entry which is preliminary data.</text>
</comment>
<dbReference type="InterPro" id="IPR008258">
    <property type="entry name" value="Transglycosylase_SLT_dom_1"/>
</dbReference>
<evidence type="ECO:0000256" key="1">
    <source>
        <dbReference type="SAM" id="MobiDB-lite"/>
    </source>
</evidence>